<dbReference type="Proteomes" id="UP000027120">
    <property type="component" value="Unassembled WGS sequence"/>
</dbReference>
<dbReference type="AlphaFoldDB" id="A0A067EC35"/>
<dbReference type="Pfam" id="PF07842">
    <property type="entry name" value="GCFC"/>
    <property type="match status" value="1"/>
</dbReference>
<sequence length="496" mass="57128">MLDESLLKYLEERRKGKQRGFSIRNTNEYWKYRTLESPQMSKKKQEQFYSIVKEEAADRKAKRAMARMEIMKGGQHLQKNEDDYFGLDEILREQALSQENKTVGQQQQPSEFHKSIDIETAHEGLKRQKEALRLQEELETSFNLQKEVEKLETMAADTKLRFLDIEKIVSVLSQIEQESSSGTLTLDSLAYYFIDLKRRFSLDFEVLKLSRVAYSLALPFFMRMFQGWHPLRNPSHKLDVVSVWMDVLQFDYCCDHSEKSMPYTWLVSKIVLPALSMSSANTWDTSDSEQMLRFLECWENLLPPSVFYTILNEIVMPKLSSAIESWDALRETVPIHDLVLPWIPFLGFRVDGGLYEMILTKLRSVLDACHPGDVSAYSILSPWKIMIDTETWEQLMSQYVDPKLRKAAGQAQEKAAAADLDSGTLIDGMDAGSDGGMTRRPLQVILVELEKSPENQNLVNGDEMLSLATDAAQVLQPGFRKRCYRMVLRTIPLEDA</sequence>
<name>A0A067EC35_CITSI</name>
<dbReference type="InterPro" id="IPR045211">
    <property type="entry name" value="TFP11/STIP/Ntr1"/>
</dbReference>
<evidence type="ECO:0000313" key="2">
    <source>
        <dbReference type="EMBL" id="KDO48491.1"/>
    </source>
</evidence>
<reference evidence="2 3" key="1">
    <citation type="submission" date="2014-04" db="EMBL/GenBank/DDBJ databases">
        <authorList>
            <consortium name="International Citrus Genome Consortium"/>
            <person name="Gmitter F."/>
            <person name="Chen C."/>
            <person name="Farmerie W."/>
            <person name="Harkins T."/>
            <person name="Desany B."/>
            <person name="Mohiuddin M."/>
            <person name="Kodira C."/>
            <person name="Borodovsky M."/>
            <person name="Lomsadze A."/>
            <person name="Burns P."/>
            <person name="Jenkins J."/>
            <person name="Prochnik S."/>
            <person name="Shu S."/>
            <person name="Chapman J."/>
            <person name="Pitluck S."/>
            <person name="Schmutz J."/>
            <person name="Rokhsar D."/>
        </authorList>
    </citation>
    <scope>NUCLEOTIDE SEQUENCE</scope>
</reference>
<dbReference type="SMR" id="A0A067EC35"/>
<evidence type="ECO:0000313" key="3">
    <source>
        <dbReference type="Proteomes" id="UP000027120"/>
    </source>
</evidence>
<protein>
    <recommendedName>
        <fullName evidence="1">GCF C-terminal domain-containing protein</fullName>
    </recommendedName>
</protein>
<dbReference type="EMBL" id="KK785142">
    <property type="protein sequence ID" value="KDO48491.1"/>
    <property type="molecule type" value="Genomic_DNA"/>
</dbReference>
<dbReference type="eggNOG" id="KOG2184">
    <property type="taxonomic scope" value="Eukaryota"/>
</dbReference>
<proteinExistence type="predicted"/>
<accession>A0A067EC35</accession>
<evidence type="ECO:0000259" key="1">
    <source>
        <dbReference type="Pfam" id="PF07842"/>
    </source>
</evidence>
<dbReference type="STRING" id="2711.A0A067EC35"/>
<dbReference type="GO" id="GO:0071008">
    <property type="term" value="C:U2-type post-mRNA release spliceosomal complex"/>
    <property type="evidence" value="ECO:0000318"/>
    <property type="project" value="GO_Central"/>
</dbReference>
<dbReference type="InterPro" id="IPR022783">
    <property type="entry name" value="GCFC_dom"/>
</dbReference>
<keyword evidence="3" id="KW-1185">Reference proteome</keyword>
<dbReference type="PaxDb" id="2711-XP_006485912.1"/>
<gene>
    <name evidence="2" type="ORF">CISIN_1g041443mg</name>
</gene>
<feature type="domain" description="GCF C-terminal" evidence="1">
    <location>
        <begin position="186"/>
        <end position="409"/>
    </location>
</feature>
<dbReference type="PANTHER" id="PTHR23329:SF1">
    <property type="entry name" value="TUFTELIN-INTERACTING PROTEIN 11"/>
    <property type="match status" value="1"/>
</dbReference>
<dbReference type="GO" id="GO:0000390">
    <property type="term" value="P:spliceosomal complex disassembly"/>
    <property type="evidence" value="ECO:0000318"/>
    <property type="project" value="GO_Central"/>
</dbReference>
<organism evidence="2 3">
    <name type="scientific">Citrus sinensis</name>
    <name type="common">Sweet orange</name>
    <name type="synonym">Citrus aurantium var. sinensis</name>
    <dbReference type="NCBI Taxonomy" id="2711"/>
    <lineage>
        <taxon>Eukaryota</taxon>
        <taxon>Viridiplantae</taxon>
        <taxon>Streptophyta</taxon>
        <taxon>Embryophyta</taxon>
        <taxon>Tracheophyta</taxon>
        <taxon>Spermatophyta</taxon>
        <taxon>Magnoliopsida</taxon>
        <taxon>eudicotyledons</taxon>
        <taxon>Gunneridae</taxon>
        <taxon>Pentapetalae</taxon>
        <taxon>rosids</taxon>
        <taxon>malvids</taxon>
        <taxon>Sapindales</taxon>
        <taxon>Rutaceae</taxon>
        <taxon>Aurantioideae</taxon>
        <taxon>Citrus</taxon>
    </lineage>
</organism>
<dbReference type="PANTHER" id="PTHR23329">
    <property type="entry name" value="TUFTELIN-INTERACTING PROTEIN 11-RELATED"/>
    <property type="match status" value="1"/>
</dbReference>